<keyword evidence="5" id="KW-1185">Reference proteome</keyword>
<dbReference type="OrthoDB" id="539213at2759"/>
<dbReference type="PANTHER" id="PTHR24198:SF165">
    <property type="entry name" value="ANKYRIN REPEAT-CONTAINING PROTEIN-RELATED"/>
    <property type="match status" value="1"/>
</dbReference>
<dbReference type="Proteomes" id="UP000799291">
    <property type="component" value="Unassembled WGS sequence"/>
</dbReference>
<organism evidence="4 5">
    <name type="scientific">Lentithecium fluviatile CBS 122367</name>
    <dbReference type="NCBI Taxonomy" id="1168545"/>
    <lineage>
        <taxon>Eukaryota</taxon>
        <taxon>Fungi</taxon>
        <taxon>Dikarya</taxon>
        <taxon>Ascomycota</taxon>
        <taxon>Pezizomycotina</taxon>
        <taxon>Dothideomycetes</taxon>
        <taxon>Pleosporomycetidae</taxon>
        <taxon>Pleosporales</taxon>
        <taxon>Massarineae</taxon>
        <taxon>Lentitheciaceae</taxon>
        <taxon>Lentithecium</taxon>
    </lineage>
</organism>
<keyword evidence="2 3" id="KW-0040">ANK repeat</keyword>
<dbReference type="PROSITE" id="PS50297">
    <property type="entry name" value="ANK_REP_REGION"/>
    <property type="match status" value="1"/>
</dbReference>
<accession>A0A6G1IQD3</accession>
<gene>
    <name evidence="4" type="ORF">K458DRAFT_393154</name>
</gene>
<dbReference type="SMART" id="SM00248">
    <property type="entry name" value="ANK"/>
    <property type="match status" value="3"/>
</dbReference>
<evidence type="ECO:0000256" key="3">
    <source>
        <dbReference type="PROSITE-ProRule" id="PRU00023"/>
    </source>
</evidence>
<dbReference type="InterPro" id="IPR002110">
    <property type="entry name" value="Ankyrin_rpt"/>
</dbReference>
<dbReference type="InterPro" id="IPR036770">
    <property type="entry name" value="Ankyrin_rpt-contain_sf"/>
</dbReference>
<evidence type="ECO:0000256" key="1">
    <source>
        <dbReference type="ARBA" id="ARBA00022737"/>
    </source>
</evidence>
<evidence type="ECO:0000313" key="5">
    <source>
        <dbReference type="Proteomes" id="UP000799291"/>
    </source>
</evidence>
<evidence type="ECO:0000256" key="2">
    <source>
        <dbReference type="ARBA" id="ARBA00023043"/>
    </source>
</evidence>
<reference evidence="4" key="1">
    <citation type="journal article" date="2020" name="Stud. Mycol.">
        <title>101 Dothideomycetes genomes: a test case for predicting lifestyles and emergence of pathogens.</title>
        <authorList>
            <person name="Haridas S."/>
            <person name="Albert R."/>
            <person name="Binder M."/>
            <person name="Bloem J."/>
            <person name="Labutti K."/>
            <person name="Salamov A."/>
            <person name="Andreopoulos B."/>
            <person name="Baker S."/>
            <person name="Barry K."/>
            <person name="Bills G."/>
            <person name="Bluhm B."/>
            <person name="Cannon C."/>
            <person name="Castanera R."/>
            <person name="Culley D."/>
            <person name="Daum C."/>
            <person name="Ezra D."/>
            <person name="Gonzalez J."/>
            <person name="Henrissat B."/>
            <person name="Kuo A."/>
            <person name="Liang C."/>
            <person name="Lipzen A."/>
            <person name="Lutzoni F."/>
            <person name="Magnuson J."/>
            <person name="Mondo S."/>
            <person name="Nolan M."/>
            <person name="Ohm R."/>
            <person name="Pangilinan J."/>
            <person name="Park H.-J."/>
            <person name="Ramirez L."/>
            <person name="Alfaro M."/>
            <person name="Sun H."/>
            <person name="Tritt A."/>
            <person name="Yoshinaga Y."/>
            <person name="Zwiers L.-H."/>
            <person name="Turgeon B."/>
            <person name="Goodwin S."/>
            <person name="Spatafora J."/>
            <person name="Crous P."/>
            <person name="Grigoriev I."/>
        </authorList>
    </citation>
    <scope>NUCLEOTIDE SEQUENCE</scope>
    <source>
        <strain evidence="4">CBS 122367</strain>
    </source>
</reference>
<dbReference type="PANTHER" id="PTHR24198">
    <property type="entry name" value="ANKYRIN REPEAT AND PROTEIN KINASE DOMAIN-CONTAINING PROTEIN"/>
    <property type="match status" value="1"/>
</dbReference>
<keyword evidence="1" id="KW-0677">Repeat</keyword>
<protein>
    <submittedName>
        <fullName evidence="4">Ankyrin</fullName>
    </submittedName>
</protein>
<evidence type="ECO:0000313" key="4">
    <source>
        <dbReference type="EMBL" id="KAF2680183.1"/>
    </source>
</evidence>
<name>A0A6G1IQD3_9PLEO</name>
<sequence>MTTQLFSLRTPAVVTACLGECEKQEEDALYWGINNGTSNFMDEFRTISRLYTLRSQMENHFCRFWDGRLEDLDKERLVQLSEMVHTKASKILEALRLWSALPSSTRNYASFLTENLEYRRCYWGAQDLLLGPRDSLGRELLRSGAFPWPKTVTGNLPLHYAAAKGSAEICSTLLRAPNVTVNLGDTSERSPLHSAMNNDHVDTAICLVKSGKFDINPTDQWDDSFLIHAVLIDSEGLVKCLMDFGEIPLSLKMSALW</sequence>
<dbReference type="Gene3D" id="1.25.40.20">
    <property type="entry name" value="Ankyrin repeat-containing domain"/>
    <property type="match status" value="1"/>
</dbReference>
<dbReference type="AlphaFoldDB" id="A0A6G1IQD3"/>
<proteinExistence type="predicted"/>
<dbReference type="Pfam" id="PF12796">
    <property type="entry name" value="Ank_2"/>
    <property type="match status" value="1"/>
</dbReference>
<dbReference type="PROSITE" id="PS50088">
    <property type="entry name" value="ANK_REPEAT"/>
    <property type="match status" value="1"/>
</dbReference>
<dbReference type="EMBL" id="MU005598">
    <property type="protein sequence ID" value="KAF2680183.1"/>
    <property type="molecule type" value="Genomic_DNA"/>
</dbReference>
<feature type="repeat" description="ANK" evidence="3">
    <location>
        <begin position="153"/>
        <end position="186"/>
    </location>
</feature>
<dbReference type="SUPFAM" id="SSF48403">
    <property type="entry name" value="Ankyrin repeat"/>
    <property type="match status" value="1"/>
</dbReference>